<dbReference type="InterPro" id="IPR018107">
    <property type="entry name" value="Na-dicarboxylate_symporter_CS"/>
</dbReference>
<dbReference type="AlphaFoldDB" id="A0A4Y1ZTA9"/>
<dbReference type="Pfam" id="PF00375">
    <property type="entry name" value="SDF"/>
    <property type="match status" value="1"/>
</dbReference>
<keyword evidence="7" id="KW-0472">Membrane</keyword>
<evidence type="ECO:0000313" key="11">
    <source>
        <dbReference type="Proteomes" id="UP000499080"/>
    </source>
</evidence>
<proteinExistence type="inferred from homology"/>
<evidence type="ECO:0000313" key="10">
    <source>
        <dbReference type="EMBL" id="GBL67130.1"/>
    </source>
</evidence>
<evidence type="ECO:0000256" key="9">
    <source>
        <dbReference type="RuleBase" id="RU361216"/>
    </source>
</evidence>
<comment type="similarity">
    <text evidence="2 9">Belongs to the dicarboxylate/amino acid:cation symporter (DAACS) (TC 2.A.23) family.</text>
</comment>
<dbReference type="Proteomes" id="UP000499080">
    <property type="component" value="Unassembled WGS sequence"/>
</dbReference>
<dbReference type="EMBL" id="BGPR01153294">
    <property type="protein sequence ID" value="GBL67130.1"/>
    <property type="molecule type" value="Genomic_DNA"/>
</dbReference>
<keyword evidence="5 9" id="KW-0769">Symport</keyword>
<reference evidence="10 11" key="1">
    <citation type="journal article" date="2019" name="Sci. Rep.">
        <title>Orb-weaving spider Araneus ventricosus genome elucidates the spidroin gene catalogue.</title>
        <authorList>
            <person name="Kono N."/>
            <person name="Nakamura H."/>
            <person name="Ohtoshi R."/>
            <person name="Moran D.A.P."/>
            <person name="Shinohara A."/>
            <person name="Yoshida Y."/>
            <person name="Fujiwara M."/>
            <person name="Mori M."/>
            <person name="Tomita M."/>
            <person name="Arakawa K."/>
        </authorList>
    </citation>
    <scope>NUCLEOTIDE SEQUENCE [LARGE SCALE GENOMIC DNA]</scope>
</reference>
<dbReference type="PROSITE" id="PS00714">
    <property type="entry name" value="NA_DICARBOXYL_SYMP_2"/>
    <property type="match status" value="1"/>
</dbReference>
<feature type="non-terminal residue" evidence="10">
    <location>
        <position position="124"/>
    </location>
</feature>
<dbReference type="GO" id="GO:0005886">
    <property type="term" value="C:plasma membrane"/>
    <property type="evidence" value="ECO:0007669"/>
    <property type="project" value="TreeGrafter"/>
</dbReference>
<sequence>MLQAWVTALGTASSAATLPITFKCLEENNHIDCRVTRFVLPVGATVNMDGTALYEAVAALFIAQMNGISLSAGEVIAVSLTATAASIGAASVPSAGLVTMLLVLTAVGLPTEDISMIVAVDWLL</sequence>
<organism evidence="10 11">
    <name type="scientific">Araneus ventricosus</name>
    <name type="common">Orbweaver spider</name>
    <name type="synonym">Epeira ventricosa</name>
    <dbReference type="NCBI Taxonomy" id="182803"/>
    <lineage>
        <taxon>Eukaryota</taxon>
        <taxon>Metazoa</taxon>
        <taxon>Ecdysozoa</taxon>
        <taxon>Arthropoda</taxon>
        <taxon>Chelicerata</taxon>
        <taxon>Arachnida</taxon>
        <taxon>Araneae</taxon>
        <taxon>Araneomorphae</taxon>
        <taxon>Entelegynae</taxon>
        <taxon>Araneoidea</taxon>
        <taxon>Araneidae</taxon>
        <taxon>Araneus</taxon>
    </lineage>
</organism>
<dbReference type="GO" id="GO:0015175">
    <property type="term" value="F:neutral L-amino acid transmembrane transporter activity"/>
    <property type="evidence" value="ECO:0007669"/>
    <property type="project" value="TreeGrafter"/>
</dbReference>
<dbReference type="InterPro" id="IPR001991">
    <property type="entry name" value="Na-dicarboxylate_symporter"/>
</dbReference>
<keyword evidence="3 9" id="KW-0813">Transport</keyword>
<dbReference type="OrthoDB" id="5877963at2759"/>
<gene>
    <name evidence="10" type="primary">SLC1A2_1</name>
    <name evidence="10" type="ORF">AVEN_26701_1</name>
</gene>
<evidence type="ECO:0000256" key="2">
    <source>
        <dbReference type="ARBA" id="ARBA00006148"/>
    </source>
</evidence>
<dbReference type="PANTHER" id="PTHR11958">
    <property type="entry name" value="SODIUM/DICARBOXYLATE SYMPORTER-RELATED"/>
    <property type="match status" value="1"/>
</dbReference>
<dbReference type="Gene3D" id="1.10.3860.10">
    <property type="entry name" value="Sodium:dicarboxylate symporter"/>
    <property type="match status" value="1"/>
</dbReference>
<comment type="caution">
    <text evidence="10">The sequence shown here is derived from an EMBL/GenBank/DDBJ whole genome shotgun (WGS) entry which is preliminary data.</text>
</comment>
<name>A0A4Y1ZTA9_ARAVE</name>
<dbReference type="PANTHER" id="PTHR11958:SF99">
    <property type="entry name" value="SODIUM-DEPENDENT EXCITATORY AMINO ACID TRANSPORTER GLT-6-RELATED"/>
    <property type="match status" value="1"/>
</dbReference>
<evidence type="ECO:0000256" key="1">
    <source>
        <dbReference type="ARBA" id="ARBA00004141"/>
    </source>
</evidence>
<evidence type="ECO:0000256" key="6">
    <source>
        <dbReference type="ARBA" id="ARBA00022989"/>
    </source>
</evidence>
<dbReference type="SUPFAM" id="SSF118215">
    <property type="entry name" value="Proton glutamate symport protein"/>
    <property type="match status" value="1"/>
</dbReference>
<evidence type="ECO:0000256" key="7">
    <source>
        <dbReference type="ARBA" id="ARBA00023136"/>
    </source>
</evidence>
<evidence type="ECO:0000256" key="5">
    <source>
        <dbReference type="ARBA" id="ARBA00022847"/>
    </source>
</evidence>
<dbReference type="GO" id="GO:0005313">
    <property type="term" value="F:L-glutamate transmembrane transporter activity"/>
    <property type="evidence" value="ECO:0007669"/>
    <property type="project" value="TreeGrafter"/>
</dbReference>
<evidence type="ECO:0000256" key="8">
    <source>
        <dbReference type="ARBA" id="ARBA00023180"/>
    </source>
</evidence>
<dbReference type="InterPro" id="IPR050746">
    <property type="entry name" value="DAACS"/>
</dbReference>
<keyword evidence="6" id="KW-1133">Transmembrane helix</keyword>
<protein>
    <recommendedName>
        <fullName evidence="9">Amino acid transporter</fullName>
    </recommendedName>
</protein>
<accession>A0A4Y1ZTA9</accession>
<keyword evidence="8" id="KW-0325">Glycoprotein</keyword>
<dbReference type="InterPro" id="IPR036458">
    <property type="entry name" value="Na:dicarbo_symporter_sf"/>
</dbReference>
<evidence type="ECO:0000256" key="3">
    <source>
        <dbReference type="ARBA" id="ARBA00022448"/>
    </source>
</evidence>
<dbReference type="GO" id="GO:0015501">
    <property type="term" value="F:glutamate:sodium symporter activity"/>
    <property type="evidence" value="ECO:0007669"/>
    <property type="project" value="TreeGrafter"/>
</dbReference>
<comment type="subcellular location">
    <subcellularLocation>
        <location evidence="1 9">Membrane</location>
        <topology evidence="1 9">Multi-pass membrane protein</topology>
    </subcellularLocation>
</comment>
<keyword evidence="4" id="KW-0812">Transmembrane</keyword>
<keyword evidence="11" id="KW-1185">Reference proteome</keyword>
<evidence type="ECO:0000256" key="4">
    <source>
        <dbReference type="ARBA" id="ARBA00022692"/>
    </source>
</evidence>